<gene>
    <name evidence="5" type="ORF">jhhlp_008239</name>
</gene>
<dbReference type="Proteomes" id="UP000233524">
    <property type="component" value="Unassembled WGS sequence"/>
</dbReference>
<dbReference type="InParanoid" id="A0A2N3MXH6"/>
<evidence type="ECO:0000313" key="6">
    <source>
        <dbReference type="Proteomes" id="UP000233524"/>
    </source>
</evidence>
<dbReference type="EMBL" id="NLAX01001623">
    <property type="protein sequence ID" value="PKS04875.1"/>
    <property type="molecule type" value="Genomic_DNA"/>
</dbReference>
<keyword evidence="4" id="KW-0472">Membrane</keyword>
<comment type="subcellular location">
    <subcellularLocation>
        <location evidence="1">Membrane</location>
    </subcellularLocation>
</comment>
<reference evidence="5 6" key="1">
    <citation type="journal article" date="2017" name="G3 (Bethesda)">
        <title>First Draft Genome Sequence of the Pathogenic Fungus Lomentospora prolificans (Formerly Scedosporium prolificans).</title>
        <authorList>
            <person name="Luo R."/>
            <person name="Zimin A."/>
            <person name="Workman R."/>
            <person name="Fan Y."/>
            <person name="Pertea G."/>
            <person name="Grossman N."/>
            <person name="Wear M.P."/>
            <person name="Jia B."/>
            <person name="Miller H."/>
            <person name="Casadevall A."/>
            <person name="Timp W."/>
            <person name="Zhang S.X."/>
            <person name="Salzberg S.L."/>
        </authorList>
    </citation>
    <scope>NUCLEOTIDE SEQUENCE [LARGE SCALE GENOMIC DNA]</scope>
    <source>
        <strain evidence="5 6">JHH-5317</strain>
    </source>
</reference>
<keyword evidence="6" id="KW-1185">Reference proteome</keyword>
<accession>A0A2N3MXH6</accession>
<evidence type="ECO:0000256" key="1">
    <source>
        <dbReference type="ARBA" id="ARBA00004370"/>
    </source>
</evidence>
<proteinExistence type="predicted"/>
<sequence length="179" mass="19951">MYYANEPVVWRKPIAAQLISIIAQVALVMIPESPRRLLKPTVESPTDGHHHKAIDNLAQLKGTDTLRDDTVVLNKKAEIDQVLSVKQANGPMRMNQQRTSQDSSAIPFSYLCVNPTLALLDKANTRYAGVQIMQQLSGINRLVYYFPHILTSDLGQSHKTAFHLAARLAVTYSVFSLIP</sequence>
<comment type="caution">
    <text evidence="5">The sequence shown here is derived from an EMBL/GenBank/DDBJ whole genome shotgun (WGS) entry which is preliminary data.</text>
</comment>
<keyword evidence="2" id="KW-0812">Transmembrane</keyword>
<dbReference type="Pfam" id="PF00083">
    <property type="entry name" value="Sugar_tr"/>
    <property type="match status" value="1"/>
</dbReference>
<evidence type="ECO:0000256" key="3">
    <source>
        <dbReference type="ARBA" id="ARBA00022989"/>
    </source>
</evidence>
<dbReference type="GO" id="GO:0016020">
    <property type="term" value="C:membrane"/>
    <property type="evidence" value="ECO:0007669"/>
    <property type="project" value="UniProtKB-SubCell"/>
</dbReference>
<evidence type="ECO:0000256" key="4">
    <source>
        <dbReference type="ARBA" id="ARBA00023136"/>
    </source>
</evidence>
<organism evidence="5 6">
    <name type="scientific">Lomentospora prolificans</name>
    <dbReference type="NCBI Taxonomy" id="41688"/>
    <lineage>
        <taxon>Eukaryota</taxon>
        <taxon>Fungi</taxon>
        <taxon>Dikarya</taxon>
        <taxon>Ascomycota</taxon>
        <taxon>Pezizomycotina</taxon>
        <taxon>Sordariomycetes</taxon>
        <taxon>Hypocreomycetidae</taxon>
        <taxon>Microascales</taxon>
        <taxon>Microascaceae</taxon>
        <taxon>Lomentospora</taxon>
    </lineage>
</organism>
<dbReference type="AlphaFoldDB" id="A0A2N3MXH6"/>
<keyword evidence="3" id="KW-1133">Transmembrane helix</keyword>
<dbReference type="VEuPathDB" id="FungiDB:jhhlp_008239"/>
<dbReference type="Gene3D" id="1.20.1250.20">
    <property type="entry name" value="MFS general substrate transporter like domains"/>
    <property type="match status" value="1"/>
</dbReference>
<evidence type="ECO:0000256" key="2">
    <source>
        <dbReference type="ARBA" id="ARBA00022692"/>
    </source>
</evidence>
<evidence type="ECO:0000313" key="5">
    <source>
        <dbReference type="EMBL" id="PKS04875.1"/>
    </source>
</evidence>
<dbReference type="OrthoDB" id="6133115at2759"/>
<protein>
    <submittedName>
        <fullName evidence="5">Uncharacterized protein</fullName>
    </submittedName>
</protein>
<dbReference type="InterPro" id="IPR005828">
    <property type="entry name" value="MFS_sugar_transport-like"/>
</dbReference>
<dbReference type="GO" id="GO:0022857">
    <property type="term" value="F:transmembrane transporter activity"/>
    <property type="evidence" value="ECO:0007669"/>
    <property type="project" value="InterPro"/>
</dbReference>
<dbReference type="InterPro" id="IPR036259">
    <property type="entry name" value="MFS_trans_sf"/>
</dbReference>
<name>A0A2N3MXH6_9PEZI</name>